<dbReference type="SMART" id="SM00698">
    <property type="entry name" value="MORN"/>
    <property type="match status" value="8"/>
</dbReference>
<evidence type="ECO:0000256" key="4">
    <source>
        <dbReference type="SAM" id="MobiDB-lite"/>
    </source>
</evidence>
<dbReference type="InterPro" id="IPR023610">
    <property type="entry name" value="PInositol-4/5-P-5/4-kinase"/>
</dbReference>
<dbReference type="InterPro" id="IPR002498">
    <property type="entry name" value="PInositol-4-P-4/5-kinase_core"/>
</dbReference>
<dbReference type="Proteomes" id="UP000231279">
    <property type="component" value="Unassembled WGS sequence"/>
</dbReference>
<dbReference type="GO" id="GO:0005524">
    <property type="term" value="F:ATP binding"/>
    <property type="evidence" value="ECO:0007669"/>
    <property type="project" value="UniProtKB-UniRule"/>
</dbReference>
<dbReference type="GO" id="GO:0046854">
    <property type="term" value="P:phosphatidylinositol phosphate biosynthetic process"/>
    <property type="evidence" value="ECO:0007669"/>
    <property type="project" value="TreeGrafter"/>
</dbReference>
<evidence type="ECO:0000259" key="5">
    <source>
        <dbReference type="PROSITE" id="PS51455"/>
    </source>
</evidence>
<dbReference type="SUPFAM" id="SSF82185">
    <property type="entry name" value="Histone H3 K4-specific methyltransferase SET7/9 N-terminal domain"/>
    <property type="match status" value="1"/>
</dbReference>
<gene>
    <name evidence="6" type="ORF">CDL12_25713</name>
</gene>
<dbReference type="Pfam" id="PF01504">
    <property type="entry name" value="PIP5K"/>
    <property type="match status" value="1"/>
</dbReference>
<sequence length="530" mass="59337">MSCPVAIANDVERALSLSDRTKSLDSITSNDKSRLNGDVSHASSETSVFRTGEILLPNGESYSGSFLGNMPDGSGSYIWSNGCRYEGEWQSGMRHGYGKLQWPSGALYEGEFSGGYMHGSGTYTRPDRMTYKGRWRLNLKHGLGYQNFPNGDVCEGSWIQGTPEGPGKYTWANGNVYLGNMKGGKMSGKGTLTWINGDSFEGSWLNGMMHGFGVYTWADGGCYVGTWTLGLKDGKGAFYPKGSSLPSSQQLYLNALRKQGLLPDLRKQNRVGDINVIGGKSSGRDLSDKLSKGNLLNLQQSHKENVSLERRWSLEASIEKVIGQSSLSEVGDNEDDLNPPILEREYMQGVLISELVLSDCFSPSSRRAQRRQKRLARDIKRPGEQIIKGHRSYDLMLSLQLGIRYTVGKITPIQRREVRETDFGPRASFWMTFPKQGSQLTPSHQSEDFKWKDYCPMVFRNLREMFKIDAADYMISICGNDALRELSSPGKSGSVFFLSQDDRFMIKTLRKSEVKVLLRMLPDYHLHVRS</sequence>
<accession>A0A2G9G998</accession>
<dbReference type="GO" id="GO:0005886">
    <property type="term" value="C:plasma membrane"/>
    <property type="evidence" value="ECO:0007669"/>
    <property type="project" value="TreeGrafter"/>
</dbReference>
<dbReference type="SUPFAM" id="SSF56104">
    <property type="entry name" value="SAICAR synthase-like"/>
    <property type="match status" value="1"/>
</dbReference>
<evidence type="ECO:0000256" key="3">
    <source>
        <dbReference type="PROSITE-ProRule" id="PRU00781"/>
    </source>
</evidence>
<dbReference type="Gene3D" id="3.30.800.10">
    <property type="entry name" value="Phosphatidylinositol Phosphate Kinase II Beta"/>
    <property type="match status" value="1"/>
</dbReference>
<dbReference type="PROSITE" id="PS51455">
    <property type="entry name" value="PIPK"/>
    <property type="match status" value="1"/>
</dbReference>
<dbReference type="STRING" id="429701.A0A2G9G998"/>
<dbReference type="GO" id="GO:0016308">
    <property type="term" value="F:1-phosphatidylinositol-4-phosphate 5-kinase activity"/>
    <property type="evidence" value="ECO:0007669"/>
    <property type="project" value="UniProtKB-EC"/>
</dbReference>
<keyword evidence="3" id="KW-0547">Nucleotide-binding</keyword>
<feature type="region of interest" description="Disordered" evidence="4">
    <location>
        <begin position="22"/>
        <end position="42"/>
    </location>
</feature>
<dbReference type="SMART" id="SM00330">
    <property type="entry name" value="PIPKc"/>
    <property type="match status" value="1"/>
</dbReference>
<reference evidence="7" key="1">
    <citation type="journal article" date="2018" name="Gigascience">
        <title>Genome assembly of the Pink Ipe (Handroanthus impetiginosus, Bignoniaceae), a highly valued, ecologically keystone Neotropical timber forest tree.</title>
        <authorList>
            <person name="Silva-Junior O.B."/>
            <person name="Grattapaglia D."/>
            <person name="Novaes E."/>
            <person name="Collevatti R.G."/>
        </authorList>
    </citation>
    <scope>NUCLEOTIDE SEQUENCE [LARGE SCALE GENOMIC DNA]</scope>
    <source>
        <strain evidence="7">cv. UFG-1</strain>
    </source>
</reference>
<keyword evidence="3 6" id="KW-0808">Transferase</keyword>
<dbReference type="Gene3D" id="2.20.110.10">
    <property type="entry name" value="Histone H3 K4-specific methyltransferase SET7/9 N-terminal domain"/>
    <property type="match status" value="4"/>
</dbReference>
<keyword evidence="3" id="KW-0067">ATP-binding</keyword>
<dbReference type="AlphaFoldDB" id="A0A2G9G998"/>
<protein>
    <recommendedName>
        <fullName evidence="1">1-phosphatidylinositol-4-phosphate 5-kinase</fullName>
        <ecNumber evidence="1">2.7.1.68</ecNumber>
    </recommendedName>
</protein>
<dbReference type="PANTHER" id="PTHR23086">
    <property type="entry name" value="PHOSPHATIDYLINOSITOL-4-PHOSPHATE 5-KINASE"/>
    <property type="match status" value="1"/>
</dbReference>
<dbReference type="OrthoDB" id="70770at2759"/>
<dbReference type="EC" id="2.7.1.68" evidence="1"/>
<name>A0A2G9G998_9LAMI</name>
<dbReference type="EMBL" id="NKXS01006255">
    <property type="protein sequence ID" value="PIN01775.1"/>
    <property type="molecule type" value="Genomic_DNA"/>
</dbReference>
<comment type="caution">
    <text evidence="6">The sequence shown here is derived from an EMBL/GenBank/DDBJ whole genome shotgun (WGS) entry which is preliminary data.</text>
</comment>
<dbReference type="Pfam" id="PF02493">
    <property type="entry name" value="MORN"/>
    <property type="match status" value="8"/>
</dbReference>
<organism evidence="6 7">
    <name type="scientific">Handroanthus impetiginosus</name>
    <dbReference type="NCBI Taxonomy" id="429701"/>
    <lineage>
        <taxon>Eukaryota</taxon>
        <taxon>Viridiplantae</taxon>
        <taxon>Streptophyta</taxon>
        <taxon>Embryophyta</taxon>
        <taxon>Tracheophyta</taxon>
        <taxon>Spermatophyta</taxon>
        <taxon>Magnoliopsida</taxon>
        <taxon>eudicotyledons</taxon>
        <taxon>Gunneridae</taxon>
        <taxon>Pentapetalae</taxon>
        <taxon>asterids</taxon>
        <taxon>lamiids</taxon>
        <taxon>Lamiales</taxon>
        <taxon>Bignoniaceae</taxon>
        <taxon>Crescentiina</taxon>
        <taxon>Tabebuia alliance</taxon>
        <taxon>Handroanthus</taxon>
    </lineage>
</organism>
<evidence type="ECO:0000256" key="2">
    <source>
        <dbReference type="ARBA" id="ARBA00022737"/>
    </source>
</evidence>
<keyword evidence="3 6" id="KW-0418">Kinase</keyword>
<dbReference type="InterPro" id="IPR027484">
    <property type="entry name" value="PInositol-4-P-5-kinase_N"/>
</dbReference>
<evidence type="ECO:0000313" key="7">
    <source>
        <dbReference type="Proteomes" id="UP000231279"/>
    </source>
</evidence>
<feature type="domain" description="PIPK" evidence="5">
    <location>
        <begin position="389"/>
        <end position="530"/>
    </location>
</feature>
<keyword evidence="7" id="KW-1185">Reference proteome</keyword>
<proteinExistence type="predicted"/>
<keyword evidence="2" id="KW-0677">Repeat</keyword>
<evidence type="ECO:0000256" key="1">
    <source>
        <dbReference type="ARBA" id="ARBA00012172"/>
    </source>
</evidence>
<dbReference type="InterPro" id="IPR003409">
    <property type="entry name" value="MORN"/>
</dbReference>
<evidence type="ECO:0000313" key="6">
    <source>
        <dbReference type="EMBL" id="PIN01775.1"/>
    </source>
</evidence>
<dbReference type="PANTHER" id="PTHR23086:SF8">
    <property type="entry name" value="PHOSPHATIDYLINOSITOL 5-PHOSPHATE 4-KINASE, ISOFORM A"/>
    <property type="match status" value="1"/>
</dbReference>